<dbReference type="PANTHER" id="PTHR47481:SF31">
    <property type="entry name" value="OS01G0873500 PROTEIN"/>
    <property type="match status" value="1"/>
</dbReference>
<evidence type="ECO:0008006" key="3">
    <source>
        <dbReference type="Google" id="ProtNLM"/>
    </source>
</evidence>
<dbReference type="EMBL" id="JAGYWB010000015">
    <property type="protein sequence ID" value="KAI0498059.1"/>
    <property type="molecule type" value="Genomic_DNA"/>
</dbReference>
<reference evidence="1" key="1">
    <citation type="journal article" date="2022" name="Front. Genet.">
        <title>Chromosome-Scale Assembly of the Dendrobium nobile Genome Provides Insights Into the Molecular Mechanism of the Biosynthesis of the Medicinal Active Ingredient of Dendrobium.</title>
        <authorList>
            <person name="Xu Q."/>
            <person name="Niu S.-C."/>
            <person name="Li K.-L."/>
            <person name="Zheng P.-J."/>
            <person name="Zhang X.-J."/>
            <person name="Jia Y."/>
            <person name="Liu Y."/>
            <person name="Niu Y.-X."/>
            <person name="Yu L.-H."/>
            <person name="Chen D.-F."/>
            <person name="Zhang G.-Q."/>
        </authorList>
    </citation>
    <scope>NUCLEOTIDE SEQUENCE</scope>
    <source>
        <tissue evidence="1">Leaf</tissue>
    </source>
</reference>
<protein>
    <recommendedName>
        <fullName evidence="3">Retrovirus-related Pol polyprotein from transposon TNT 1-94</fullName>
    </recommendedName>
</protein>
<dbReference type="OrthoDB" id="1166576at2759"/>
<dbReference type="SMR" id="A0A8T3ANW2"/>
<dbReference type="Proteomes" id="UP000829196">
    <property type="component" value="Unassembled WGS sequence"/>
</dbReference>
<accession>A0A8T3ANW2</accession>
<comment type="caution">
    <text evidence="1">The sequence shown here is derived from an EMBL/GenBank/DDBJ whole genome shotgun (WGS) entry which is preliminary data.</text>
</comment>
<evidence type="ECO:0000313" key="2">
    <source>
        <dbReference type="Proteomes" id="UP000829196"/>
    </source>
</evidence>
<evidence type="ECO:0000313" key="1">
    <source>
        <dbReference type="EMBL" id="KAI0498059.1"/>
    </source>
</evidence>
<keyword evidence="2" id="KW-1185">Reference proteome</keyword>
<sequence>MGDNTMNQYLVQIKAMVDNIAVTGSQLDSEDIILYILNGLLSTYNSFKTTIQTSLNPMSLDILYSLLCSEEINIHNELLKDTTSLKENLALYSPKTGSIRDRNNHSNQSCFTCSRVASSKPSFTVGHGSSSPTPMRQICQICHIPGHSAASCWHRYNLQYTPNNSWSPRALLTSNKVHLHNGCLILEPQRI</sequence>
<gene>
    <name evidence="1" type="ORF">KFK09_021300</name>
</gene>
<proteinExistence type="predicted"/>
<dbReference type="AlphaFoldDB" id="A0A8T3ANW2"/>
<organism evidence="1 2">
    <name type="scientific">Dendrobium nobile</name>
    <name type="common">Orchid</name>
    <dbReference type="NCBI Taxonomy" id="94219"/>
    <lineage>
        <taxon>Eukaryota</taxon>
        <taxon>Viridiplantae</taxon>
        <taxon>Streptophyta</taxon>
        <taxon>Embryophyta</taxon>
        <taxon>Tracheophyta</taxon>
        <taxon>Spermatophyta</taxon>
        <taxon>Magnoliopsida</taxon>
        <taxon>Liliopsida</taxon>
        <taxon>Asparagales</taxon>
        <taxon>Orchidaceae</taxon>
        <taxon>Epidendroideae</taxon>
        <taxon>Malaxideae</taxon>
        <taxon>Dendrobiinae</taxon>
        <taxon>Dendrobium</taxon>
    </lineage>
</organism>
<name>A0A8T3ANW2_DENNO</name>
<dbReference type="PANTHER" id="PTHR47481">
    <property type="match status" value="1"/>
</dbReference>